<comment type="catalytic activity">
    <reaction evidence="7 8">
        <text>shikimate + NADP(+) = 3-dehydroshikimate + NADPH + H(+)</text>
        <dbReference type="Rhea" id="RHEA:17737"/>
        <dbReference type="ChEBI" id="CHEBI:15378"/>
        <dbReference type="ChEBI" id="CHEBI:16630"/>
        <dbReference type="ChEBI" id="CHEBI:36208"/>
        <dbReference type="ChEBI" id="CHEBI:57783"/>
        <dbReference type="ChEBI" id="CHEBI:58349"/>
        <dbReference type="EC" id="1.1.1.25"/>
    </reaction>
</comment>
<evidence type="ECO:0000259" key="10">
    <source>
        <dbReference type="Pfam" id="PF08501"/>
    </source>
</evidence>
<dbReference type="NCBIfam" id="NF001310">
    <property type="entry name" value="PRK00258.1-2"/>
    <property type="match status" value="1"/>
</dbReference>
<feature type="binding site" evidence="8">
    <location>
        <position position="223"/>
    </location>
    <ligand>
        <name>NADP(+)</name>
        <dbReference type="ChEBI" id="CHEBI:58349"/>
    </ligand>
</feature>
<comment type="caution">
    <text evidence="12">The sequence shown here is derived from an EMBL/GenBank/DDBJ whole genome shotgun (WGS) entry which is preliminary data.</text>
</comment>
<evidence type="ECO:0000256" key="1">
    <source>
        <dbReference type="ARBA" id="ARBA00004871"/>
    </source>
</evidence>
<dbReference type="InterPro" id="IPR046346">
    <property type="entry name" value="Aminoacid_DH-like_N_sf"/>
</dbReference>
<evidence type="ECO:0000256" key="8">
    <source>
        <dbReference type="HAMAP-Rule" id="MF_00222"/>
    </source>
</evidence>
<evidence type="ECO:0000256" key="6">
    <source>
        <dbReference type="ARBA" id="ARBA00023141"/>
    </source>
</evidence>
<name>A0ABW0MF02_9BURK</name>
<dbReference type="Pfam" id="PF18317">
    <property type="entry name" value="SDH_C"/>
    <property type="match status" value="1"/>
</dbReference>
<feature type="binding site" evidence="8">
    <location>
        <begin position="156"/>
        <end position="161"/>
    </location>
    <ligand>
        <name>NADP(+)</name>
        <dbReference type="ChEBI" id="CHEBI:58349"/>
    </ligand>
</feature>
<dbReference type="InterPro" id="IPR006151">
    <property type="entry name" value="Shikm_DH/Glu-tRNA_Rdtase"/>
</dbReference>
<feature type="binding site" evidence="8">
    <location>
        <begin position="132"/>
        <end position="136"/>
    </location>
    <ligand>
        <name>NADP(+)</name>
        <dbReference type="ChEBI" id="CHEBI:58349"/>
    </ligand>
</feature>
<dbReference type="EC" id="1.1.1.25" evidence="2 8"/>
<organism evidence="12 13">
    <name type="scientific">Paraherbaspirillum soli</name>
    <dbReference type="NCBI Taxonomy" id="631222"/>
    <lineage>
        <taxon>Bacteria</taxon>
        <taxon>Pseudomonadati</taxon>
        <taxon>Pseudomonadota</taxon>
        <taxon>Betaproteobacteria</taxon>
        <taxon>Burkholderiales</taxon>
        <taxon>Oxalobacteraceae</taxon>
        <taxon>Paraherbaspirillum</taxon>
    </lineage>
</organism>
<dbReference type="CDD" id="cd01065">
    <property type="entry name" value="NAD_bind_Shikimate_DH"/>
    <property type="match status" value="1"/>
</dbReference>
<feature type="binding site" evidence="8">
    <location>
        <position position="67"/>
    </location>
    <ligand>
        <name>shikimate</name>
        <dbReference type="ChEBI" id="CHEBI:36208"/>
    </ligand>
</feature>
<dbReference type="RefSeq" id="WP_379000079.1">
    <property type="nucleotide sequence ID" value="NZ_JBHSMT010000029.1"/>
</dbReference>
<dbReference type="HAMAP" id="MF_00222">
    <property type="entry name" value="Shikimate_DH_AroE"/>
    <property type="match status" value="1"/>
</dbReference>
<evidence type="ECO:0000256" key="7">
    <source>
        <dbReference type="ARBA" id="ARBA00049442"/>
    </source>
</evidence>
<keyword evidence="3 8" id="KW-0028">Amino-acid biosynthesis</keyword>
<dbReference type="Proteomes" id="UP001596045">
    <property type="component" value="Unassembled WGS sequence"/>
</dbReference>
<dbReference type="Pfam" id="PF01488">
    <property type="entry name" value="Shikimate_DH"/>
    <property type="match status" value="1"/>
</dbReference>
<feature type="active site" description="Proton acceptor" evidence="8">
    <location>
        <position position="71"/>
    </location>
</feature>
<evidence type="ECO:0000256" key="4">
    <source>
        <dbReference type="ARBA" id="ARBA00022857"/>
    </source>
</evidence>
<dbReference type="InterPro" id="IPR036291">
    <property type="entry name" value="NAD(P)-bd_dom_sf"/>
</dbReference>
<feature type="domain" description="SDH C-terminal" evidence="11">
    <location>
        <begin position="246"/>
        <end position="275"/>
    </location>
</feature>
<dbReference type="InterPro" id="IPR013708">
    <property type="entry name" value="Shikimate_DH-bd_N"/>
</dbReference>
<keyword evidence="6 8" id="KW-0057">Aromatic amino acid biosynthesis</keyword>
<keyword evidence="4 8" id="KW-0521">NADP</keyword>
<dbReference type="Gene3D" id="3.40.50.720">
    <property type="entry name" value="NAD(P)-binding Rossmann-like Domain"/>
    <property type="match status" value="1"/>
</dbReference>
<evidence type="ECO:0000256" key="2">
    <source>
        <dbReference type="ARBA" id="ARBA00012962"/>
    </source>
</evidence>
<keyword evidence="5 8" id="KW-0560">Oxidoreductase</keyword>
<comment type="function">
    <text evidence="8">Involved in the biosynthesis of the chorismate, which leads to the biosynthesis of aromatic amino acids. Catalyzes the reversible NADPH linked reduction of 3-dehydroshikimate (DHSA) to yield shikimate (SA).</text>
</comment>
<dbReference type="InterPro" id="IPR022893">
    <property type="entry name" value="Shikimate_DH_fam"/>
</dbReference>
<dbReference type="SUPFAM" id="SSF53223">
    <property type="entry name" value="Aminoacid dehydrogenase-like, N-terminal domain"/>
    <property type="match status" value="1"/>
</dbReference>
<evidence type="ECO:0000256" key="3">
    <source>
        <dbReference type="ARBA" id="ARBA00022605"/>
    </source>
</evidence>
<evidence type="ECO:0000259" key="9">
    <source>
        <dbReference type="Pfam" id="PF01488"/>
    </source>
</evidence>
<evidence type="ECO:0000313" key="13">
    <source>
        <dbReference type="Proteomes" id="UP001596045"/>
    </source>
</evidence>
<dbReference type="PANTHER" id="PTHR21089:SF1">
    <property type="entry name" value="BIFUNCTIONAL 3-DEHYDROQUINATE DEHYDRATASE_SHIKIMATE DEHYDROGENASE, CHLOROPLASTIC"/>
    <property type="match status" value="1"/>
</dbReference>
<feature type="binding site" evidence="8">
    <location>
        <position position="92"/>
    </location>
    <ligand>
        <name>shikimate</name>
        <dbReference type="ChEBI" id="CHEBI:36208"/>
    </ligand>
</feature>
<dbReference type="SUPFAM" id="SSF51735">
    <property type="entry name" value="NAD(P)-binding Rossmann-fold domains"/>
    <property type="match status" value="1"/>
</dbReference>
<reference evidence="13" key="1">
    <citation type="journal article" date="2019" name="Int. J. Syst. Evol. Microbiol.">
        <title>The Global Catalogue of Microorganisms (GCM) 10K type strain sequencing project: providing services to taxonomists for standard genome sequencing and annotation.</title>
        <authorList>
            <consortium name="The Broad Institute Genomics Platform"/>
            <consortium name="The Broad Institute Genome Sequencing Center for Infectious Disease"/>
            <person name="Wu L."/>
            <person name="Ma J."/>
        </authorList>
    </citation>
    <scope>NUCLEOTIDE SEQUENCE [LARGE SCALE GENOMIC DNA]</scope>
    <source>
        <strain evidence="13">JCM 17066</strain>
    </source>
</reference>
<dbReference type="PANTHER" id="PTHR21089">
    <property type="entry name" value="SHIKIMATE DEHYDROGENASE"/>
    <property type="match status" value="1"/>
</dbReference>
<comment type="subunit">
    <text evidence="8">Homodimer.</text>
</comment>
<feature type="binding site" evidence="8">
    <location>
        <begin position="20"/>
        <end position="22"/>
    </location>
    <ligand>
        <name>shikimate</name>
        <dbReference type="ChEBI" id="CHEBI:36208"/>
    </ligand>
</feature>
<comment type="pathway">
    <text evidence="1 8">Metabolic intermediate biosynthesis; chorismate biosynthesis; chorismate from D-erythrose 4-phosphate and phosphoenolpyruvate: step 4/7.</text>
</comment>
<evidence type="ECO:0000256" key="5">
    <source>
        <dbReference type="ARBA" id="ARBA00023002"/>
    </source>
</evidence>
<keyword evidence="13" id="KW-1185">Reference proteome</keyword>
<comment type="similarity">
    <text evidence="8">Belongs to the shikimate dehydrogenase family.</text>
</comment>
<dbReference type="NCBIfam" id="TIGR00507">
    <property type="entry name" value="aroE"/>
    <property type="match status" value="1"/>
</dbReference>
<feature type="binding site" evidence="8">
    <location>
        <position position="246"/>
    </location>
    <ligand>
        <name>NADP(+)</name>
        <dbReference type="ChEBI" id="CHEBI:58349"/>
    </ligand>
</feature>
<dbReference type="GO" id="GO:0004764">
    <property type="term" value="F:shikimate 3-dehydrogenase (NADP+) activity"/>
    <property type="evidence" value="ECO:0007669"/>
    <property type="project" value="UniProtKB-EC"/>
</dbReference>
<sequence>MSTAVQAAQYAVIGNPVAHSKSPEIHARFAAETAQDMQYARLLAPLDGFAATVQEFIAQGGKGANVTVPFKLEAVALATALTARAKAAGAVNTLKFDAAGILGDNTDGVGLVTDIVRNAGFDPGGKKILLLGAGGAARGVLLPLLECRPAQLVIANRTPLKAVELAQQFQPYLDASCELAGCGFSDVQQPFDLVINATSASLQAELPPIAASVFGPATLAYDMMYGKQATVFMQFAAAHGALVRDGLGMLVEQAAESFFVWRGVRPNTESVFAALRAQLLSG</sequence>
<dbReference type="InterPro" id="IPR041121">
    <property type="entry name" value="SDH_C"/>
</dbReference>
<evidence type="ECO:0000259" key="11">
    <source>
        <dbReference type="Pfam" id="PF18317"/>
    </source>
</evidence>
<feature type="binding site" evidence="8">
    <location>
        <position position="107"/>
    </location>
    <ligand>
        <name>shikimate</name>
        <dbReference type="ChEBI" id="CHEBI:36208"/>
    </ligand>
</feature>
<evidence type="ECO:0000313" key="12">
    <source>
        <dbReference type="EMBL" id="MFC5476170.1"/>
    </source>
</evidence>
<feature type="domain" description="Shikimate dehydrogenase substrate binding N-terminal" evidence="10">
    <location>
        <begin position="12"/>
        <end position="94"/>
    </location>
</feature>
<feature type="binding site" evidence="8">
    <location>
        <position position="225"/>
    </location>
    <ligand>
        <name>shikimate</name>
        <dbReference type="ChEBI" id="CHEBI:36208"/>
    </ligand>
</feature>
<dbReference type="InterPro" id="IPR011342">
    <property type="entry name" value="Shikimate_DH"/>
</dbReference>
<comment type="caution">
    <text evidence="8">Lacks conserved residue(s) required for the propagation of feature annotation.</text>
</comment>
<feature type="domain" description="Quinate/shikimate 5-dehydrogenase/glutamyl-tRNA reductase" evidence="9">
    <location>
        <begin position="125"/>
        <end position="201"/>
    </location>
</feature>
<gene>
    <name evidence="8 12" type="primary">aroE</name>
    <name evidence="12" type="ORF">ACFPM8_19585</name>
</gene>
<feature type="binding site" evidence="8">
    <location>
        <position position="253"/>
    </location>
    <ligand>
        <name>shikimate</name>
        <dbReference type="ChEBI" id="CHEBI:36208"/>
    </ligand>
</feature>
<proteinExistence type="inferred from homology"/>
<dbReference type="Gene3D" id="3.40.50.10860">
    <property type="entry name" value="Leucine Dehydrogenase, chain A, domain 1"/>
    <property type="match status" value="2"/>
</dbReference>
<dbReference type="EMBL" id="JBHSMT010000029">
    <property type="protein sequence ID" value="MFC5476170.1"/>
    <property type="molecule type" value="Genomic_DNA"/>
</dbReference>
<dbReference type="Pfam" id="PF08501">
    <property type="entry name" value="Shikimate_dh_N"/>
    <property type="match status" value="1"/>
</dbReference>
<protein>
    <recommendedName>
        <fullName evidence="2 8">Shikimate dehydrogenase (NADP(+))</fullName>
        <shortName evidence="8">SDH</shortName>
        <ecNumber evidence="2 8">1.1.1.25</ecNumber>
    </recommendedName>
</protein>
<accession>A0ABW0MF02</accession>